<protein>
    <recommendedName>
        <fullName evidence="3">Transposase</fullName>
    </recommendedName>
</protein>
<gene>
    <name evidence="1" type="ORF">OJ996_21335</name>
</gene>
<sequence length="47" mass="5572">MPRWREKQRKMPVGEKVALLGQVILETRKLEVIKKAWKQSAMSSKNY</sequence>
<dbReference type="EMBL" id="JAPDDR010000013">
    <property type="protein sequence ID" value="MCW1916147.1"/>
    <property type="molecule type" value="Genomic_DNA"/>
</dbReference>
<dbReference type="RefSeq" id="WP_264515716.1">
    <property type="nucleotide sequence ID" value="NZ_JAPDDR010000013.1"/>
</dbReference>
<accession>A0ABT3G8G7</accession>
<organism evidence="1 2">
    <name type="scientific">Luteolibacter rhizosphaerae</name>
    <dbReference type="NCBI Taxonomy" id="2989719"/>
    <lineage>
        <taxon>Bacteria</taxon>
        <taxon>Pseudomonadati</taxon>
        <taxon>Verrucomicrobiota</taxon>
        <taxon>Verrucomicrobiia</taxon>
        <taxon>Verrucomicrobiales</taxon>
        <taxon>Verrucomicrobiaceae</taxon>
        <taxon>Luteolibacter</taxon>
    </lineage>
</organism>
<evidence type="ECO:0000313" key="2">
    <source>
        <dbReference type="Proteomes" id="UP001165653"/>
    </source>
</evidence>
<evidence type="ECO:0000313" key="1">
    <source>
        <dbReference type="EMBL" id="MCW1916147.1"/>
    </source>
</evidence>
<reference evidence="1" key="1">
    <citation type="submission" date="2022-10" db="EMBL/GenBank/DDBJ databases">
        <title>Luteolibacter sp. GHJ8, whole genome shotgun sequencing project.</title>
        <authorList>
            <person name="Zhao G."/>
            <person name="Shen L."/>
        </authorList>
    </citation>
    <scope>NUCLEOTIDE SEQUENCE</scope>
    <source>
        <strain evidence="1">GHJ8</strain>
    </source>
</reference>
<comment type="caution">
    <text evidence="1">The sequence shown here is derived from an EMBL/GenBank/DDBJ whole genome shotgun (WGS) entry which is preliminary data.</text>
</comment>
<name>A0ABT3G8G7_9BACT</name>
<dbReference type="Proteomes" id="UP001165653">
    <property type="component" value="Unassembled WGS sequence"/>
</dbReference>
<evidence type="ECO:0008006" key="3">
    <source>
        <dbReference type="Google" id="ProtNLM"/>
    </source>
</evidence>
<proteinExistence type="predicted"/>
<keyword evidence="2" id="KW-1185">Reference proteome</keyword>